<proteinExistence type="predicted"/>
<accession>A0A0B6YJ81</accession>
<keyword evidence="1" id="KW-0175">Coiled coil</keyword>
<feature type="region of interest" description="Disordered" evidence="2">
    <location>
        <begin position="74"/>
        <end position="108"/>
    </location>
</feature>
<evidence type="ECO:0000256" key="2">
    <source>
        <dbReference type="SAM" id="MobiDB-lite"/>
    </source>
</evidence>
<dbReference type="EMBL" id="HACG01009387">
    <property type="protein sequence ID" value="CEK56252.1"/>
    <property type="molecule type" value="Transcribed_RNA"/>
</dbReference>
<evidence type="ECO:0000256" key="1">
    <source>
        <dbReference type="SAM" id="Coils"/>
    </source>
</evidence>
<feature type="region of interest" description="Disordered" evidence="2">
    <location>
        <begin position="1"/>
        <end position="27"/>
    </location>
</feature>
<dbReference type="AlphaFoldDB" id="A0A0B6YJ81"/>
<gene>
    <name evidence="3" type="primary">ORF27185</name>
</gene>
<evidence type="ECO:0000313" key="3">
    <source>
        <dbReference type="EMBL" id="CEK56252.1"/>
    </source>
</evidence>
<feature type="compositionally biased region" description="Basic and acidic residues" evidence="2">
    <location>
        <begin position="87"/>
        <end position="108"/>
    </location>
</feature>
<organism evidence="3">
    <name type="scientific">Arion vulgaris</name>
    <dbReference type="NCBI Taxonomy" id="1028688"/>
    <lineage>
        <taxon>Eukaryota</taxon>
        <taxon>Metazoa</taxon>
        <taxon>Spiralia</taxon>
        <taxon>Lophotrochozoa</taxon>
        <taxon>Mollusca</taxon>
        <taxon>Gastropoda</taxon>
        <taxon>Heterobranchia</taxon>
        <taxon>Euthyneura</taxon>
        <taxon>Panpulmonata</taxon>
        <taxon>Eupulmonata</taxon>
        <taxon>Stylommatophora</taxon>
        <taxon>Helicina</taxon>
        <taxon>Arionoidea</taxon>
        <taxon>Arionidae</taxon>
        <taxon>Arion</taxon>
    </lineage>
</organism>
<reference evidence="3" key="1">
    <citation type="submission" date="2014-12" db="EMBL/GenBank/DDBJ databases">
        <title>Insight into the proteome of Arion vulgaris.</title>
        <authorList>
            <person name="Aradska J."/>
            <person name="Bulat T."/>
            <person name="Smidak R."/>
            <person name="Sarate P."/>
            <person name="Gangsoo J."/>
            <person name="Sialana F."/>
            <person name="Bilban M."/>
            <person name="Lubec G."/>
        </authorList>
    </citation>
    <scope>NUCLEOTIDE SEQUENCE</scope>
    <source>
        <tissue evidence="3">Skin</tissue>
    </source>
</reference>
<protein>
    <submittedName>
        <fullName evidence="3">Uncharacterized protein</fullName>
    </submittedName>
</protein>
<name>A0A0B6YJ81_9EUPU</name>
<sequence length="108" mass="13012">HHHHHHHYQQRQPPPMPQGMPPMMHDQNRLQQIQIQQMSQQQEQLQSEIGAQEQLRRRVLEQQQFDREIGQAAMVGHHPPHGFNQNMDRRPDDEQDNRDVQENQDRAE</sequence>
<feature type="coiled-coil region" evidence="1">
    <location>
        <begin position="28"/>
        <end position="55"/>
    </location>
</feature>
<feature type="non-terminal residue" evidence="3">
    <location>
        <position position="108"/>
    </location>
</feature>
<feature type="non-terminal residue" evidence="3">
    <location>
        <position position="1"/>
    </location>
</feature>